<keyword evidence="1" id="KW-1133">Transmembrane helix</keyword>
<reference evidence="4" key="1">
    <citation type="submission" date="2017-04" db="EMBL/GenBank/DDBJ databases">
        <title>Function of individual gut microbiota members based on whole genome sequencing of pure cultures obtained from chicken caecum.</title>
        <authorList>
            <person name="Medvecky M."/>
            <person name="Cejkova D."/>
            <person name="Polansky O."/>
            <person name="Karasova D."/>
            <person name="Kubasova T."/>
            <person name="Cizek A."/>
            <person name="Rychlik I."/>
        </authorList>
    </citation>
    <scope>NUCLEOTIDE SEQUENCE [LARGE SCALE GENOMIC DNA]</scope>
    <source>
        <strain evidence="4">An273</strain>
    </source>
</reference>
<feature type="chain" id="PRO_5012486418" description="Protein BatD" evidence="2">
    <location>
        <begin position="20"/>
        <end position="302"/>
    </location>
</feature>
<dbReference type="OrthoDB" id="9807384at2"/>
<name>A0A1Y4DDW1_9BACT</name>
<keyword evidence="1" id="KW-0472">Membrane</keyword>
<keyword evidence="2" id="KW-0732">Signal</keyword>
<comment type="caution">
    <text evidence="3">The sequence shown here is derived from an EMBL/GenBank/DDBJ whole genome shotgun (WGS) entry which is preliminary data.</text>
</comment>
<keyword evidence="4" id="KW-1185">Reference proteome</keyword>
<evidence type="ECO:0000313" key="4">
    <source>
        <dbReference type="Proteomes" id="UP000196368"/>
    </source>
</evidence>
<evidence type="ECO:0008006" key="5">
    <source>
        <dbReference type="Google" id="ProtNLM"/>
    </source>
</evidence>
<gene>
    <name evidence="3" type="ORF">B5F75_00470</name>
</gene>
<dbReference type="EMBL" id="NFJD01000001">
    <property type="protein sequence ID" value="OUO57287.1"/>
    <property type="molecule type" value="Genomic_DNA"/>
</dbReference>
<keyword evidence="1" id="KW-0812">Transmembrane</keyword>
<dbReference type="AlphaFoldDB" id="A0A1Y4DDW1"/>
<proteinExistence type="predicted"/>
<feature type="transmembrane region" description="Helical" evidence="1">
    <location>
        <begin position="142"/>
        <end position="163"/>
    </location>
</feature>
<evidence type="ECO:0000313" key="3">
    <source>
        <dbReference type="EMBL" id="OUO57287.1"/>
    </source>
</evidence>
<evidence type="ECO:0000256" key="2">
    <source>
        <dbReference type="SAM" id="SignalP"/>
    </source>
</evidence>
<sequence length="302" mass="34409">MKKFLLLLCILFAAPLARAQEISVVETRAAESVPFAQPFALQFVLSHTPGYQVTVQEESLSPQFEITQVSSADNSPGTVTYDFTALPFALGKTTFTVTFELSQDGKPLAQTKQEVFINVPRAQTFDDPNLREIRPPHIPSGWLAWLVALLLLGALVYVWRYWYKRLHERARTIRLEQDTRPGNVIALSKIDALLDSGLWENQQYKLFYIALSDILREYLWRQFHIDASADTTAELLRRVKNMPQMAQLMYQLRDFLSSGDLVKFAKAVPSQQIRDKDVQLLREIIIETSPKELAPEAPKEGV</sequence>
<organism evidence="3 4">
    <name type="scientific">Candidatus Avelusimicrobium gallicola</name>
    <dbReference type="NCBI Taxonomy" id="2562704"/>
    <lineage>
        <taxon>Bacteria</taxon>
        <taxon>Pseudomonadati</taxon>
        <taxon>Elusimicrobiota</taxon>
        <taxon>Elusimicrobia</taxon>
        <taxon>Elusimicrobiales</taxon>
        <taxon>Elusimicrobiaceae</taxon>
        <taxon>Candidatus Avelusimicrobium</taxon>
    </lineage>
</organism>
<evidence type="ECO:0000256" key="1">
    <source>
        <dbReference type="SAM" id="Phobius"/>
    </source>
</evidence>
<protein>
    <recommendedName>
        <fullName evidence="5">Protein BatD</fullName>
    </recommendedName>
</protein>
<feature type="signal peptide" evidence="2">
    <location>
        <begin position="1"/>
        <end position="19"/>
    </location>
</feature>
<dbReference type="RefSeq" id="WP_087286310.1">
    <property type="nucleotide sequence ID" value="NZ_NFJD01000001.1"/>
</dbReference>
<accession>A0A1Y4DDW1</accession>
<dbReference type="Proteomes" id="UP000196368">
    <property type="component" value="Unassembled WGS sequence"/>
</dbReference>